<gene>
    <name evidence="5" type="ORF">A1O9_02010</name>
</gene>
<evidence type="ECO:0000313" key="6">
    <source>
        <dbReference type="Proteomes" id="UP000027920"/>
    </source>
</evidence>
<dbReference type="SUPFAM" id="SSF54565">
    <property type="entry name" value="Ribosomal protein S16"/>
    <property type="match status" value="1"/>
</dbReference>
<evidence type="ECO:0000256" key="2">
    <source>
        <dbReference type="ARBA" id="ARBA00022980"/>
    </source>
</evidence>
<dbReference type="HOGENOM" id="CLU_100590_2_2_1"/>
<dbReference type="RefSeq" id="XP_013263039.1">
    <property type="nucleotide sequence ID" value="XM_013407585.1"/>
</dbReference>
<dbReference type="AlphaFoldDB" id="A0A072PK17"/>
<dbReference type="STRING" id="1182545.A0A072PK17"/>
<feature type="region of interest" description="Disordered" evidence="4">
    <location>
        <begin position="33"/>
        <end position="63"/>
    </location>
</feature>
<comment type="caution">
    <text evidence="5">The sequence shown here is derived from an EMBL/GenBank/DDBJ whole genome shotgun (WGS) entry which is preliminary data.</text>
</comment>
<dbReference type="Proteomes" id="UP000027920">
    <property type="component" value="Unassembled WGS sequence"/>
</dbReference>
<protein>
    <submittedName>
        <fullName evidence="5">30S ribosomal protein S16</fullName>
    </submittedName>
</protein>
<dbReference type="OrthoDB" id="407221at2759"/>
<keyword evidence="6" id="KW-1185">Reference proteome</keyword>
<keyword evidence="3" id="KW-0687">Ribonucleoprotein</keyword>
<name>A0A072PK17_9EURO</name>
<dbReference type="GO" id="GO:0003735">
    <property type="term" value="F:structural constituent of ribosome"/>
    <property type="evidence" value="ECO:0007669"/>
    <property type="project" value="EnsemblFungi"/>
</dbReference>
<dbReference type="InterPro" id="IPR000307">
    <property type="entry name" value="Ribosomal_bS16"/>
</dbReference>
<evidence type="ECO:0000256" key="4">
    <source>
        <dbReference type="SAM" id="MobiDB-lite"/>
    </source>
</evidence>
<dbReference type="VEuPathDB" id="FungiDB:A1O9_02010"/>
<dbReference type="Gene3D" id="3.30.1320.10">
    <property type="match status" value="1"/>
</dbReference>
<dbReference type="NCBIfam" id="TIGR00002">
    <property type="entry name" value="S16"/>
    <property type="match status" value="1"/>
</dbReference>
<dbReference type="GO" id="GO:0005763">
    <property type="term" value="C:mitochondrial small ribosomal subunit"/>
    <property type="evidence" value="ECO:0007669"/>
    <property type="project" value="EnsemblFungi"/>
</dbReference>
<keyword evidence="2 5" id="KW-0689">Ribosomal protein</keyword>
<dbReference type="GeneID" id="25276955"/>
<accession>A0A072PK17</accession>
<proteinExistence type="inferred from homology"/>
<comment type="similarity">
    <text evidence="1">Belongs to the bacterial ribosomal protein bS16 family.</text>
</comment>
<dbReference type="EMBL" id="AMGV01000002">
    <property type="protein sequence ID" value="KEF60449.1"/>
    <property type="molecule type" value="Genomic_DNA"/>
</dbReference>
<dbReference type="PANTHER" id="PTHR12919:SF20">
    <property type="entry name" value="SMALL RIBOSOMAL SUBUNIT PROTEIN BS16M"/>
    <property type="match status" value="1"/>
</dbReference>
<reference evidence="5 6" key="1">
    <citation type="submission" date="2013-03" db="EMBL/GenBank/DDBJ databases">
        <title>The Genome Sequence of Exophiala aquamarina CBS 119918.</title>
        <authorList>
            <consortium name="The Broad Institute Genomics Platform"/>
            <person name="Cuomo C."/>
            <person name="de Hoog S."/>
            <person name="Gorbushina A."/>
            <person name="Walker B."/>
            <person name="Young S.K."/>
            <person name="Zeng Q."/>
            <person name="Gargeya S."/>
            <person name="Fitzgerald M."/>
            <person name="Haas B."/>
            <person name="Abouelleil A."/>
            <person name="Allen A.W."/>
            <person name="Alvarado L."/>
            <person name="Arachchi H.M."/>
            <person name="Berlin A.M."/>
            <person name="Chapman S.B."/>
            <person name="Gainer-Dewar J."/>
            <person name="Goldberg J."/>
            <person name="Griggs A."/>
            <person name="Gujja S."/>
            <person name="Hansen M."/>
            <person name="Howarth C."/>
            <person name="Imamovic A."/>
            <person name="Ireland A."/>
            <person name="Larimer J."/>
            <person name="McCowan C."/>
            <person name="Murphy C."/>
            <person name="Pearson M."/>
            <person name="Poon T.W."/>
            <person name="Priest M."/>
            <person name="Roberts A."/>
            <person name="Saif S."/>
            <person name="Shea T."/>
            <person name="Sisk P."/>
            <person name="Sykes S."/>
            <person name="Wortman J."/>
            <person name="Nusbaum C."/>
            <person name="Birren B."/>
        </authorList>
    </citation>
    <scope>NUCLEOTIDE SEQUENCE [LARGE SCALE GENOMIC DNA]</scope>
    <source>
        <strain evidence="5 6">CBS 119918</strain>
    </source>
</reference>
<dbReference type="HAMAP" id="MF_00385">
    <property type="entry name" value="Ribosomal_bS16"/>
    <property type="match status" value="1"/>
</dbReference>
<dbReference type="PANTHER" id="PTHR12919">
    <property type="entry name" value="30S RIBOSOMAL PROTEIN S16"/>
    <property type="match status" value="1"/>
</dbReference>
<evidence type="ECO:0000313" key="5">
    <source>
        <dbReference type="EMBL" id="KEF60449.1"/>
    </source>
</evidence>
<sequence length="118" mass="13380">MVLRIRLARFGTKRKPIYNIVLSQAKTARNSKPMEVLGTYNPIPQTPLASHDTPEFTPGGEKFKPKKYKDIKLDTVRTKYWLGVGAQPTEPVEKLLCMVSAWSPLVRIKEDGRRQAGK</sequence>
<evidence type="ECO:0000256" key="1">
    <source>
        <dbReference type="ARBA" id="ARBA00006668"/>
    </source>
</evidence>
<dbReference type="InterPro" id="IPR023803">
    <property type="entry name" value="Ribosomal_bS16_dom_sf"/>
</dbReference>
<organism evidence="5 6">
    <name type="scientific">Exophiala aquamarina CBS 119918</name>
    <dbReference type="NCBI Taxonomy" id="1182545"/>
    <lineage>
        <taxon>Eukaryota</taxon>
        <taxon>Fungi</taxon>
        <taxon>Dikarya</taxon>
        <taxon>Ascomycota</taxon>
        <taxon>Pezizomycotina</taxon>
        <taxon>Eurotiomycetes</taxon>
        <taxon>Chaetothyriomycetidae</taxon>
        <taxon>Chaetothyriales</taxon>
        <taxon>Herpotrichiellaceae</taxon>
        <taxon>Exophiala</taxon>
    </lineage>
</organism>
<dbReference type="GO" id="GO:0032543">
    <property type="term" value="P:mitochondrial translation"/>
    <property type="evidence" value="ECO:0007669"/>
    <property type="project" value="TreeGrafter"/>
</dbReference>
<evidence type="ECO:0000256" key="3">
    <source>
        <dbReference type="ARBA" id="ARBA00023274"/>
    </source>
</evidence>
<dbReference type="Pfam" id="PF00886">
    <property type="entry name" value="Ribosomal_S16"/>
    <property type="match status" value="1"/>
</dbReference>